<comment type="caution">
    <text evidence="2">The sequence shown here is derived from an EMBL/GenBank/DDBJ whole genome shotgun (WGS) entry which is preliminary data.</text>
</comment>
<protein>
    <submittedName>
        <fullName evidence="2">Uncharacterized protein</fullName>
    </submittedName>
</protein>
<feature type="chain" id="PRO_5046743326" evidence="1">
    <location>
        <begin position="22"/>
        <end position="402"/>
    </location>
</feature>
<evidence type="ECO:0000256" key="1">
    <source>
        <dbReference type="SAM" id="SignalP"/>
    </source>
</evidence>
<dbReference type="EMBL" id="JAQQKX010000009">
    <property type="protein sequence ID" value="MDC7683963.1"/>
    <property type="molecule type" value="Genomic_DNA"/>
</dbReference>
<reference evidence="2 3" key="1">
    <citation type="submission" date="2023-01" db="EMBL/GenBank/DDBJ databases">
        <title>Novel species of the genus Asticcacaulis isolated from rivers.</title>
        <authorList>
            <person name="Lu H."/>
        </authorList>
    </citation>
    <scope>NUCLEOTIDE SEQUENCE [LARGE SCALE GENOMIC DNA]</scope>
    <source>
        <strain evidence="2 3">BYS171W</strain>
    </source>
</reference>
<dbReference type="RefSeq" id="WP_272748422.1">
    <property type="nucleotide sequence ID" value="NZ_JAQQKX010000009.1"/>
</dbReference>
<evidence type="ECO:0000313" key="3">
    <source>
        <dbReference type="Proteomes" id="UP001214854"/>
    </source>
</evidence>
<name>A0ABT5HVJ3_9CAUL</name>
<accession>A0ABT5HVJ3</accession>
<evidence type="ECO:0000313" key="2">
    <source>
        <dbReference type="EMBL" id="MDC7683963.1"/>
    </source>
</evidence>
<proteinExistence type="predicted"/>
<keyword evidence="3" id="KW-1185">Reference proteome</keyword>
<gene>
    <name evidence="2" type="ORF">PQU92_11800</name>
</gene>
<organism evidence="2 3">
    <name type="scientific">Asticcacaulis aquaticus</name>
    <dbReference type="NCBI Taxonomy" id="2984212"/>
    <lineage>
        <taxon>Bacteria</taxon>
        <taxon>Pseudomonadati</taxon>
        <taxon>Pseudomonadota</taxon>
        <taxon>Alphaproteobacteria</taxon>
        <taxon>Caulobacterales</taxon>
        <taxon>Caulobacteraceae</taxon>
        <taxon>Asticcacaulis</taxon>
    </lineage>
</organism>
<keyword evidence="1" id="KW-0732">Signal</keyword>
<feature type="signal peptide" evidence="1">
    <location>
        <begin position="1"/>
        <end position="21"/>
    </location>
</feature>
<dbReference type="Proteomes" id="UP001214854">
    <property type="component" value="Unassembled WGS sequence"/>
</dbReference>
<sequence length="402" mass="44757">MKIIASLSLAIGIVWAAPGLAADQPAISAENLLSAPLRLAEAETLKHHSDVARREGSTLIITRFAGTSSAREAGRFTDDDGACERYQFVGVKALFSPYLHAITQVPELNCDNGDIAARFLLRDSGKPFYTFGRSIASSDGQFLVLEGNPVYAARPSTEVINWQYAFAEARFDIACREVTAQPQNQFMATCLDFYGIISEDKSWNVRLTRYLNGDEPYQSTRFDSRTISISNGGNVFEDTQREATRIALKPGMARRDGPDLIILDKGKEMRRLTDAQGCERYWFDTTMELYDADLSKRVPVAVVTCQQGEFEMSQLVPAKGDILQIPQGAVASDDGKTVLLMYGSTEIVDWPTRKVLLRLPERCVDAQFVRPGLFTAKCENYETHISRRVRFERDASGTWTAS</sequence>